<dbReference type="SMART" id="SM00293">
    <property type="entry name" value="PWWP"/>
    <property type="match status" value="1"/>
</dbReference>
<dbReference type="PANTHER" id="PTHR42851">
    <property type="entry name" value="ALDOLASE-RELATED"/>
    <property type="match status" value="1"/>
</dbReference>
<dbReference type="InterPro" id="IPR053063">
    <property type="entry name" value="PWWP_domain_containing_PDP"/>
</dbReference>
<dbReference type="InterPro" id="IPR000313">
    <property type="entry name" value="PWWP_dom"/>
</dbReference>
<protein>
    <recommendedName>
        <fullName evidence="2">PWWP domain-containing protein</fullName>
    </recommendedName>
</protein>
<comment type="caution">
    <text evidence="3">The sequence shown here is derived from an EMBL/GenBank/DDBJ whole genome shotgun (WGS) entry which is preliminary data.</text>
</comment>
<dbReference type="SUPFAM" id="SSF63748">
    <property type="entry name" value="Tudor/PWWP/MBT"/>
    <property type="match status" value="1"/>
</dbReference>
<feature type="region of interest" description="Disordered" evidence="1">
    <location>
        <begin position="1"/>
        <end position="80"/>
    </location>
</feature>
<dbReference type="CDD" id="cd05162">
    <property type="entry name" value="PWWP"/>
    <property type="match status" value="1"/>
</dbReference>
<dbReference type="Gene3D" id="2.30.30.140">
    <property type="match status" value="1"/>
</dbReference>
<dbReference type="Pfam" id="PF00855">
    <property type="entry name" value="PWWP"/>
    <property type="match status" value="1"/>
</dbReference>
<evidence type="ECO:0000313" key="4">
    <source>
        <dbReference type="Proteomes" id="UP001231189"/>
    </source>
</evidence>
<dbReference type="PROSITE" id="PS50812">
    <property type="entry name" value="PWWP"/>
    <property type="match status" value="1"/>
</dbReference>
<evidence type="ECO:0000313" key="3">
    <source>
        <dbReference type="EMBL" id="KAK1692486.1"/>
    </source>
</evidence>
<feature type="domain" description="PWWP" evidence="2">
    <location>
        <begin position="85"/>
        <end position="147"/>
    </location>
</feature>
<feature type="compositionally biased region" description="Basic and acidic residues" evidence="1">
    <location>
        <begin position="386"/>
        <end position="399"/>
    </location>
</feature>
<keyword evidence="4" id="KW-1185">Reference proteome</keyword>
<organism evidence="3 4">
    <name type="scientific">Lolium multiflorum</name>
    <name type="common">Italian ryegrass</name>
    <name type="synonym">Lolium perenne subsp. multiflorum</name>
    <dbReference type="NCBI Taxonomy" id="4521"/>
    <lineage>
        <taxon>Eukaryota</taxon>
        <taxon>Viridiplantae</taxon>
        <taxon>Streptophyta</taxon>
        <taxon>Embryophyta</taxon>
        <taxon>Tracheophyta</taxon>
        <taxon>Spermatophyta</taxon>
        <taxon>Magnoliopsida</taxon>
        <taxon>Liliopsida</taxon>
        <taxon>Poales</taxon>
        <taxon>Poaceae</taxon>
        <taxon>BOP clade</taxon>
        <taxon>Pooideae</taxon>
        <taxon>Poodae</taxon>
        <taxon>Poeae</taxon>
        <taxon>Poeae Chloroplast Group 2 (Poeae type)</taxon>
        <taxon>Loliodinae</taxon>
        <taxon>Loliinae</taxon>
        <taxon>Lolium</taxon>
    </lineage>
</organism>
<dbReference type="PANTHER" id="PTHR42851:SF5">
    <property type="entry name" value="OS05G0122500 PROTEIN"/>
    <property type="match status" value="1"/>
</dbReference>
<gene>
    <name evidence="3" type="ORF">QYE76_009183</name>
</gene>
<feature type="region of interest" description="Disordered" evidence="1">
    <location>
        <begin position="385"/>
        <end position="446"/>
    </location>
</feature>
<reference evidence="3" key="1">
    <citation type="submission" date="2023-07" db="EMBL/GenBank/DDBJ databases">
        <title>A chromosome-level genome assembly of Lolium multiflorum.</title>
        <authorList>
            <person name="Chen Y."/>
            <person name="Copetti D."/>
            <person name="Kolliker R."/>
            <person name="Studer B."/>
        </authorList>
    </citation>
    <scope>NUCLEOTIDE SEQUENCE</scope>
    <source>
        <strain evidence="3">02402/16</strain>
        <tissue evidence="3">Leaf</tissue>
    </source>
</reference>
<evidence type="ECO:0000259" key="2">
    <source>
        <dbReference type="PROSITE" id="PS50812"/>
    </source>
</evidence>
<evidence type="ECO:0000256" key="1">
    <source>
        <dbReference type="SAM" id="MobiDB-lite"/>
    </source>
</evidence>
<dbReference type="AlphaFoldDB" id="A0AAD8TSR0"/>
<dbReference type="EMBL" id="JAUUTY010000001">
    <property type="protein sequence ID" value="KAK1692486.1"/>
    <property type="molecule type" value="Genomic_DNA"/>
</dbReference>
<accession>A0AAD8TSR0</accession>
<dbReference type="Proteomes" id="UP001231189">
    <property type="component" value="Unassembled WGS sequence"/>
</dbReference>
<name>A0AAD8TSR0_LOLMU</name>
<sequence>MASSLAPEEGEPASPCAAAGSGRTVASPVRHMHRDVSDLLLATGTSSRRRQPKRSVPASAAAERARYDGAFQEDPPTEEERRFAPPRLVWVKVLGHPWWPGQVFHPSDASALALREKKRRDAVLVACFGDRSFVWADAVDLLPFRDGFPRLAERAGKFALACAVSDALDEVARRVDTGLSCGCGVVKKQVFVNDGLRRGARGADAVDAAFARDAFCEGAFVRYVRALALAPQAGADGLDLAVAAAQLRAFARWRSAANPEVDVAHGAMVVAVRAGRGRATTPRKARAKRGLFRGDAPAGGTTLSMCARAAAADKAFMQAMFPGEAREEHASAMAVTSPDGAGAELRDLAVANTPQQEAFGQWRGAPILAPTMDMATGGALEACRGTAKEPRSTGVHDADADPGAFTSCISSGEDAASKNEDDDGWETESEDFEVSSDSRSWGGRIT</sequence>
<proteinExistence type="predicted"/>
<feature type="compositionally biased region" description="Acidic residues" evidence="1">
    <location>
        <begin position="420"/>
        <end position="434"/>
    </location>
</feature>